<sequence length="97" mass="10097">MPNGESTFLKLLLIGAIIGLGKVLADEAKLTLKLVLGRMVLGSAVSLIAGVLLIRFPDIDELALVGAASALGILGHTVIESLLKRYVESKTKGADKS</sequence>
<dbReference type="GO" id="GO:0044660">
    <property type="term" value="P:viral release via pore formation in host cell membrane"/>
    <property type="evidence" value="ECO:0007669"/>
    <property type="project" value="InterPro"/>
</dbReference>
<feature type="transmembrane region" description="Helical" evidence="1">
    <location>
        <begin position="6"/>
        <end position="24"/>
    </location>
</feature>
<feature type="transmembrane region" description="Helical" evidence="1">
    <location>
        <begin position="62"/>
        <end position="83"/>
    </location>
</feature>
<dbReference type="InterPro" id="IPR007633">
    <property type="entry name" value="Phage_P2_Holin"/>
</dbReference>
<protein>
    <submittedName>
        <fullName evidence="2">Holin</fullName>
    </submittedName>
</protein>
<keyword evidence="1" id="KW-0472">Membrane</keyword>
<reference evidence="2 3" key="1">
    <citation type="submission" date="2018-11" db="EMBL/GenBank/DDBJ databases">
        <title>The first complete genome of Serratia liquefaciens isolated from metalophyte plant revel distinctness adaptive mechanisms in an extreme habitat.</title>
        <authorList>
            <person name="Caneschi W.L."/>
            <person name="Sanchez A.B."/>
            <person name="Felestrino E.B."/>
            <person name="Assis R.A.B."/>
            <person name="Lemes C.G.C."/>
            <person name="Cordeiro I.F."/>
            <person name="Fonseca N.P."/>
            <person name="Villa M."/>
            <person name="Vieira I.T."/>
            <person name="Moraes L.A."/>
            <person name="Kamino L.H.Y."/>
            <person name="do Carmo F."/>
            <person name="Garcia C.M."/>
            <person name="Almeida N.F."/>
            <person name="Silva R.S."/>
            <person name="Ferro J.A."/>
            <person name="Ferro M.I.T."/>
            <person name="Varani A.M."/>
            <person name="Ferreira R.M."/>
            <person name="dos Santos V.L."/>
            <person name="Silva U.C."/>
            <person name="Setubal J.C."/>
            <person name="Moreira L.M."/>
        </authorList>
    </citation>
    <scope>NUCLEOTIDE SEQUENCE [LARGE SCALE GENOMIC DNA]</scope>
    <source>
        <strain evidence="2 3">FG3</strain>
    </source>
</reference>
<accession>A0A515D0A5</accession>
<dbReference type="Pfam" id="PF04550">
    <property type="entry name" value="Phage_holin_3_2"/>
    <property type="match status" value="1"/>
</dbReference>
<keyword evidence="1" id="KW-0812">Transmembrane</keyword>
<dbReference type="EMBL" id="CP033893">
    <property type="protein sequence ID" value="QDL33837.1"/>
    <property type="molecule type" value="Genomic_DNA"/>
</dbReference>
<gene>
    <name evidence="2" type="ORF">EGO53_19460</name>
</gene>
<organism evidence="2 3">
    <name type="scientific">Serratia liquefaciens</name>
    <dbReference type="NCBI Taxonomy" id="614"/>
    <lineage>
        <taxon>Bacteria</taxon>
        <taxon>Pseudomonadati</taxon>
        <taxon>Pseudomonadota</taxon>
        <taxon>Gammaproteobacteria</taxon>
        <taxon>Enterobacterales</taxon>
        <taxon>Yersiniaceae</taxon>
        <taxon>Serratia</taxon>
    </lineage>
</organism>
<proteinExistence type="predicted"/>
<feature type="transmembrane region" description="Helical" evidence="1">
    <location>
        <begin position="36"/>
        <end position="56"/>
    </location>
</feature>
<evidence type="ECO:0000313" key="2">
    <source>
        <dbReference type="EMBL" id="QDL33837.1"/>
    </source>
</evidence>
<dbReference type="RefSeq" id="WP_142815904.1">
    <property type="nucleotide sequence ID" value="NZ_CP033893.1"/>
</dbReference>
<evidence type="ECO:0000256" key="1">
    <source>
        <dbReference type="SAM" id="Phobius"/>
    </source>
</evidence>
<dbReference type="AlphaFoldDB" id="A0A515D0A5"/>
<evidence type="ECO:0000313" key="3">
    <source>
        <dbReference type="Proteomes" id="UP000317572"/>
    </source>
</evidence>
<name>A0A515D0A5_SERLI</name>
<dbReference type="Proteomes" id="UP000317572">
    <property type="component" value="Chromosome"/>
</dbReference>
<keyword evidence="1" id="KW-1133">Transmembrane helix</keyword>